<feature type="transmembrane region" description="Helical" evidence="7">
    <location>
        <begin position="7"/>
        <end position="28"/>
    </location>
</feature>
<evidence type="ECO:0000256" key="3">
    <source>
        <dbReference type="ARBA" id="ARBA00022553"/>
    </source>
</evidence>
<dbReference type="Pfam" id="PF02518">
    <property type="entry name" value="HATPase_c"/>
    <property type="match status" value="1"/>
</dbReference>
<dbReference type="Pfam" id="PF00512">
    <property type="entry name" value="HisKA"/>
    <property type="match status" value="1"/>
</dbReference>
<feature type="transmembrane region" description="Helical" evidence="7">
    <location>
        <begin position="57"/>
        <end position="80"/>
    </location>
</feature>
<dbReference type="SUPFAM" id="SSF55874">
    <property type="entry name" value="ATPase domain of HSP90 chaperone/DNA topoisomerase II/histidine kinase"/>
    <property type="match status" value="1"/>
</dbReference>
<dbReference type="CDD" id="cd00082">
    <property type="entry name" value="HisKA"/>
    <property type="match status" value="1"/>
</dbReference>
<keyword evidence="7" id="KW-1133">Transmembrane helix</keyword>
<dbReference type="Gene3D" id="1.10.287.130">
    <property type="match status" value="1"/>
</dbReference>
<keyword evidence="6" id="KW-0902">Two-component regulatory system</keyword>
<dbReference type="InterPro" id="IPR004358">
    <property type="entry name" value="Sig_transdc_His_kin-like_C"/>
</dbReference>
<evidence type="ECO:0000313" key="9">
    <source>
        <dbReference type="EMBL" id="MFL0246041.1"/>
    </source>
</evidence>
<dbReference type="GO" id="GO:0016301">
    <property type="term" value="F:kinase activity"/>
    <property type="evidence" value="ECO:0007669"/>
    <property type="project" value="UniProtKB-KW"/>
</dbReference>
<dbReference type="RefSeq" id="WP_406768492.1">
    <property type="nucleotide sequence ID" value="NZ_JBJHZZ010000001.1"/>
</dbReference>
<feature type="transmembrane region" description="Helical" evidence="7">
    <location>
        <begin position="92"/>
        <end position="111"/>
    </location>
</feature>
<dbReference type="InterPro" id="IPR036890">
    <property type="entry name" value="HATPase_C_sf"/>
</dbReference>
<sequence>MNKNIKYHNVIIIGIIIFICFGFFFPFFSKLYWFNIIYNIRTAINAGNSGLLVLASAYISILSTLENTALILGCLLVVFYTPFRFRFSNTTLYIVTFILFVILKWLNSFIFNMSWEIVSTILPLILSLFIFAKFFYEKNSFLHISIVSVQVFFAFQWINIMPLFSNYFIGESDISSSIKLTGLYLHSSSVLNFTGFAFFIPFIFFAFITSALFRSYLNNLKIIKLNYENEKEIQAMKAKIIENRIEKEIKSLVHDLKTPLVTIQGLNSLLAISKDTAKLMEYSKRIEGSVSKMNEMISSFLYDTSRQKINSSDLISYIRAQLPLEDESIKIDIDINEELPVIYVNKIRVARAVINILENAIVTPCKKPFKYIVFQVKPFDNGLCIFVSDNGIGIKGTDLPRIWDIGFSTNNTSGLGLSFVKQVIEDNEGTINIISAVDEGTSVTIYLPAFKGIN</sequence>
<dbReference type="EMBL" id="JBJHZZ010000001">
    <property type="protein sequence ID" value="MFL0246041.1"/>
    <property type="molecule type" value="Genomic_DNA"/>
</dbReference>
<comment type="catalytic activity">
    <reaction evidence="1">
        <text>ATP + protein L-histidine = ADP + protein N-phospho-L-histidine.</text>
        <dbReference type="EC" id="2.7.13.3"/>
    </reaction>
</comment>
<comment type="caution">
    <text evidence="9">The sequence shown here is derived from an EMBL/GenBank/DDBJ whole genome shotgun (WGS) entry which is preliminary data.</text>
</comment>
<dbReference type="SMART" id="SM00388">
    <property type="entry name" value="HisKA"/>
    <property type="match status" value="1"/>
</dbReference>
<dbReference type="InterPro" id="IPR005467">
    <property type="entry name" value="His_kinase_dom"/>
</dbReference>
<evidence type="ECO:0000256" key="2">
    <source>
        <dbReference type="ARBA" id="ARBA00012438"/>
    </source>
</evidence>
<dbReference type="InterPro" id="IPR003661">
    <property type="entry name" value="HisK_dim/P_dom"/>
</dbReference>
<keyword evidence="10" id="KW-1185">Reference proteome</keyword>
<evidence type="ECO:0000256" key="5">
    <source>
        <dbReference type="ARBA" id="ARBA00022777"/>
    </source>
</evidence>
<dbReference type="SUPFAM" id="SSF47384">
    <property type="entry name" value="Homodimeric domain of signal transducing histidine kinase"/>
    <property type="match status" value="1"/>
</dbReference>
<keyword evidence="4" id="KW-0808">Transferase</keyword>
<protein>
    <recommendedName>
        <fullName evidence="2">histidine kinase</fullName>
        <ecNumber evidence="2">2.7.13.3</ecNumber>
    </recommendedName>
</protein>
<evidence type="ECO:0000256" key="6">
    <source>
        <dbReference type="ARBA" id="ARBA00023012"/>
    </source>
</evidence>
<dbReference type="Gene3D" id="3.30.565.10">
    <property type="entry name" value="Histidine kinase-like ATPase, C-terminal domain"/>
    <property type="match status" value="1"/>
</dbReference>
<evidence type="ECO:0000256" key="1">
    <source>
        <dbReference type="ARBA" id="ARBA00000085"/>
    </source>
</evidence>
<feature type="transmembrane region" description="Helical" evidence="7">
    <location>
        <begin position="148"/>
        <end position="169"/>
    </location>
</feature>
<dbReference type="InterPro" id="IPR003594">
    <property type="entry name" value="HATPase_dom"/>
</dbReference>
<accession>A0ABW8T135</accession>
<dbReference type="PANTHER" id="PTHR43711:SF1">
    <property type="entry name" value="HISTIDINE KINASE 1"/>
    <property type="match status" value="1"/>
</dbReference>
<evidence type="ECO:0000313" key="10">
    <source>
        <dbReference type="Proteomes" id="UP001623591"/>
    </source>
</evidence>
<dbReference type="SMART" id="SM00387">
    <property type="entry name" value="HATPase_c"/>
    <property type="match status" value="1"/>
</dbReference>
<keyword evidence="7" id="KW-0472">Membrane</keyword>
<feature type="domain" description="Histidine kinase" evidence="8">
    <location>
        <begin position="251"/>
        <end position="451"/>
    </location>
</feature>
<keyword evidence="7" id="KW-0812">Transmembrane</keyword>
<dbReference type="InterPro" id="IPR036097">
    <property type="entry name" value="HisK_dim/P_sf"/>
</dbReference>
<dbReference type="Proteomes" id="UP001623591">
    <property type="component" value="Unassembled WGS sequence"/>
</dbReference>
<feature type="transmembrane region" description="Helical" evidence="7">
    <location>
        <begin position="189"/>
        <end position="213"/>
    </location>
</feature>
<evidence type="ECO:0000259" key="8">
    <source>
        <dbReference type="PROSITE" id="PS50109"/>
    </source>
</evidence>
<reference evidence="9 10" key="1">
    <citation type="submission" date="2024-11" db="EMBL/GenBank/DDBJ databases">
        <authorList>
            <person name="Heng Y.C."/>
            <person name="Lim A.C.H."/>
            <person name="Lee J.K.Y."/>
            <person name="Kittelmann S."/>
        </authorList>
    </citation>
    <scope>NUCLEOTIDE SEQUENCE [LARGE SCALE GENOMIC DNA]</scope>
    <source>
        <strain evidence="9 10">WILCCON 0185</strain>
    </source>
</reference>
<dbReference type="PANTHER" id="PTHR43711">
    <property type="entry name" value="TWO-COMPONENT HISTIDINE KINASE"/>
    <property type="match status" value="1"/>
</dbReference>
<feature type="transmembrane region" description="Helical" evidence="7">
    <location>
        <begin position="117"/>
        <end position="136"/>
    </location>
</feature>
<evidence type="ECO:0000256" key="7">
    <source>
        <dbReference type="SAM" id="Phobius"/>
    </source>
</evidence>
<keyword evidence="3" id="KW-0597">Phosphoprotein</keyword>
<dbReference type="PRINTS" id="PR00344">
    <property type="entry name" value="BCTRLSENSOR"/>
</dbReference>
<organism evidence="9 10">
    <name type="scientific">Candidatus Clostridium stratigraminis</name>
    <dbReference type="NCBI Taxonomy" id="3381661"/>
    <lineage>
        <taxon>Bacteria</taxon>
        <taxon>Bacillati</taxon>
        <taxon>Bacillota</taxon>
        <taxon>Clostridia</taxon>
        <taxon>Eubacteriales</taxon>
        <taxon>Clostridiaceae</taxon>
        <taxon>Clostridium</taxon>
    </lineage>
</organism>
<proteinExistence type="predicted"/>
<dbReference type="InterPro" id="IPR050736">
    <property type="entry name" value="Sensor_HK_Regulatory"/>
</dbReference>
<dbReference type="EC" id="2.7.13.3" evidence="2"/>
<name>A0ABW8T135_9CLOT</name>
<dbReference type="PROSITE" id="PS50109">
    <property type="entry name" value="HIS_KIN"/>
    <property type="match status" value="1"/>
</dbReference>
<keyword evidence="5 9" id="KW-0418">Kinase</keyword>
<evidence type="ECO:0000256" key="4">
    <source>
        <dbReference type="ARBA" id="ARBA00022679"/>
    </source>
</evidence>
<gene>
    <name evidence="9" type="ORF">ACJDUG_03500</name>
</gene>